<dbReference type="GO" id="GO:0006355">
    <property type="term" value="P:regulation of DNA-templated transcription"/>
    <property type="evidence" value="ECO:0007669"/>
    <property type="project" value="InterPro"/>
</dbReference>
<gene>
    <name evidence="7" type="ORF">Nepgr_005857</name>
</gene>
<keyword evidence="4" id="KW-0804">Transcription</keyword>
<dbReference type="GO" id="GO:0005634">
    <property type="term" value="C:nucleus"/>
    <property type="evidence" value="ECO:0007669"/>
    <property type="project" value="UniProtKB-SubCell"/>
</dbReference>
<evidence type="ECO:0000259" key="6">
    <source>
        <dbReference type="PROSITE" id="PS51005"/>
    </source>
</evidence>
<dbReference type="InterPro" id="IPR003441">
    <property type="entry name" value="NAC-dom"/>
</dbReference>
<evidence type="ECO:0000313" key="7">
    <source>
        <dbReference type="EMBL" id="GMH04018.1"/>
    </source>
</evidence>
<evidence type="ECO:0000256" key="2">
    <source>
        <dbReference type="ARBA" id="ARBA00023015"/>
    </source>
</evidence>
<dbReference type="SUPFAM" id="SSF101941">
    <property type="entry name" value="NAC domain"/>
    <property type="match status" value="1"/>
</dbReference>
<dbReference type="Pfam" id="PF02365">
    <property type="entry name" value="NAM"/>
    <property type="match status" value="1"/>
</dbReference>
<keyword evidence="2" id="KW-0805">Transcription regulation</keyword>
<dbReference type="EMBL" id="BSYO01000004">
    <property type="protein sequence ID" value="GMH04018.1"/>
    <property type="molecule type" value="Genomic_DNA"/>
</dbReference>
<dbReference type="PROSITE" id="PS51005">
    <property type="entry name" value="NAC"/>
    <property type="match status" value="1"/>
</dbReference>
<dbReference type="Gene3D" id="2.170.150.80">
    <property type="entry name" value="NAC domain"/>
    <property type="match status" value="1"/>
</dbReference>
<dbReference type="PANTHER" id="PTHR31989">
    <property type="entry name" value="NAC DOMAIN-CONTAINING PROTEIN 82-RELATED"/>
    <property type="match status" value="1"/>
</dbReference>
<organism evidence="7 8">
    <name type="scientific">Nepenthes gracilis</name>
    <name type="common">Slender pitcher plant</name>
    <dbReference type="NCBI Taxonomy" id="150966"/>
    <lineage>
        <taxon>Eukaryota</taxon>
        <taxon>Viridiplantae</taxon>
        <taxon>Streptophyta</taxon>
        <taxon>Embryophyta</taxon>
        <taxon>Tracheophyta</taxon>
        <taxon>Spermatophyta</taxon>
        <taxon>Magnoliopsida</taxon>
        <taxon>eudicotyledons</taxon>
        <taxon>Gunneridae</taxon>
        <taxon>Pentapetalae</taxon>
        <taxon>Caryophyllales</taxon>
        <taxon>Nepenthaceae</taxon>
        <taxon>Nepenthes</taxon>
    </lineage>
</organism>
<keyword evidence="5" id="KW-0539">Nucleus</keyword>
<evidence type="ECO:0000256" key="3">
    <source>
        <dbReference type="ARBA" id="ARBA00023125"/>
    </source>
</evidence>
<evidence type="ECO:0000256" key="4">
    <source>
        <dbReference type="ARBA" id="ARBA00023163"/>
    </source>
</evidence>
<dbReference type="InterPro" id="IPR036093">
    <property type="entry name" value="NAC_dom_sf"/>
</dbReference>
<keyword evidence="3" id="KW-0238">DNA-binding</keyword>
<dbReference type="AlphaFoldDB" id="A0AAD3XGV2"/>
<evidence type="ECO:0000256" key="1">
    <source>
        <dbReference type="ARBA" id="ARBA00004123"/>
    </source>
</evidence>
<proteinExistence type="predicted"/>
<protein>
    <recommendedName>
        <fullName evidence="6">NAC domain-containing protein</fullName>
    </recommendedName>
</protein>
<evidence type="ECO:0000313" key="8">
    <source>
        <dbReference type="Proteomes" id="UP001279734"/>
    </source>
</evidence>
<comment type="subcellular location">
    <subcellularLocation>
        <location evidence="1">Nucleus</location>
    </subcellularLocation>
</comment>
<keyword evidence="8" id="KW-1185">Reference proteome</keyword>
<feature type="domain" description="NAC" evidence="6">
    <location>
        <begin position="13"/>
        <end position="172"/>
    </location>
</feature>
<comment type="caution">
    <text evidence="7">The sequence shown here is derived from an EMBL/GenBank/DDBJ whole genome shotgun (WGS) entry which is preliminary data.</text>
</comment>
<accession>A0AAD3XGV2</accession>
<evidence type="ECO:0000256" key="5">
    <source>
        <dbReference type="ARBA" id="ARBA00023242"/>
    </source>
</evidence>
<dbReference type="GO" id="GO:0003677">
    <property type="term" value="F:DNA binding"/>
    <property type="evidence" value="ECO:0007669"/>
    <property type="project" value="UniProtKB-KW"/>
</dbReference>
<reference evidence="7" key="1">
    <citation type="submission" date="2023-05" db="EMBL/GenBank/DDBJ databases">
        <title>Nepenthes gracilis genome sequencing.</title>
        <authorList>
            <person name="Fukushima K."/>
        </authorList>
    </citation>
    <scope>NUCLEOTIDE SEQUENCE</scope>
    <source>
        <strain evidence="7">SING2019-196</strain>
    </source>
</reference>
<dbReference type="Proteomes" id="UP001279734">
    <property type="component" value="Unassembled WGS sequence"/>
</dbReference>
<sequence length="285" mass="32246">MADPKTTAALSQMPPGSRFYPSEQQLLSYYLRYRNNPSSANPSGYDVIKEINLYNYSPFDLPEVSCFRYGYKGRKRHWYCYTERFNCGEGRERERRAAELGYWKKKGKVRDVMREIGGKVVLGRRSCFVFYMDKYFDAQGSKSSVRTDWMMYEYALTDNLEASFVLCRVFVKPRGQSNTSEHPLSSCAEESAATVRHIGVQHDGSLTSDIGEAGAFVNEYAGKNKITSISTGIAESCKFPSGIQPNNLVRSPELGDAHTMFFDTTDAQQLACILDGDFIELDDLV</sequence>
<name>A0AAD3XGV2_NEPGR</name>